<sequence>MNVFLVNVRDDDFCQLLPEKLARLMADDARIKIMAFPPLGIQTLAPIVRQDGHRVRMFDTCHPQMKAAHIAHAAREERPDVVALSSLSVTTYPAIKSIATQLKIEAPATPIILGGIFASMNASHILSDCPYVDCVGVGEGEELLPDYLDNLNDPGLVAGLVWRNGEEIVQNIPRPPIKDLDQFPYPDRTGLPIDYIESLPLDVPAVLTLDKFSTIQTSRGCPYNCIYCNIPAFSNRTLRYRSAKHVLGEMQKLNDDGYRSIYLTDDHFLMNRKRIEEICNGMIKHKFEFRWGCEGRVDSTAIDQLPIMKQANCNALSFGIEAGTQKVLDRLNKKQTLEQVEHAINEAKRHGIARIHGFFLIGSPDETEKDIMGSFRFAARLKLDTFNFNRLCVYRGTPLWKEYVDRGIIDDERDWHKWFKCSDIDPTILPSEVLNRIRMKGYALLFARRIIARPIQTIKLIRAFSRYMERSDIIGLLSSPFRKRTLFRKPDLPARMIDLGIEKPERTPLSVP</sequence>
<dbReference type="Gene3D" id="3.80.30.20">
    <property type="entry name" value="tm_1862 like domain"/>
    <property type="match status" value="1"/>
</dbReference>
<dbReference type="InterPro" id="IPR006638">
    <property type="entry name" value="Elp3/MiaA/NifB-like_rSAM"/>
</dbReference>
<dbReference type="InterPro" id="IPR007197">
    <property type="entry name" value="rSAM"/>
</dbReference>
<evidence type="ECO:0000313" key="10">
    <source>
        <dbReference type="EMBL" id="RJP64283.1"/>
    </source>
</evidence>
<proteinExistence type="predicted"/>
<evidence type="ECO:0000256" key="5">
    <source>
        <dbReference type="ARBA" id="ARBA00022723"/>
    </source>
</evidence>
<comment type="caution">
    <text evidence="10">The sequence shown here is derived from an EMBL/GenBank/DDBJ whole genome shotgun (WGS) entry which is preliminary data.</text>
</comment>
<dbReference type="Gene3D" id="3.40.50.280">
    <property type="entry name" value="Cobalamin-binding domain"/>
    <property type="match status" value="1"/>
</dbReference>
<reference evidence="10 11" key="1">
    <citation type="journal article" date="2017" name="ISME J.">
        <title>Energy and carbon metabolisms in a deep terrestrial subsurface fluid microbial community.</title>
        <authorList>
            <person name="Momper L."/>
            <person name="Jungbluth S.P."/>
            <person name="Lee M.D."/>
            <person name="Amend J.P."/>
        </authorList>
    </citation>
    <scope>NUCLEOTIDE SEQUENCE [LARGE SCALE GENOMIC DNA]</scope>
    <source>
        <strain evidence="10">SURF_17</strain>
    </source>
</reference>
<dbReference type="InterPro" id="IPR023404">
    <property type="entry name" value="rSAM_horseshoe"/>
</dbReference>
<dbReference type="GO" id="GO:0046872">
    <property type="term" value="F:metal ion binding"/>
    <property type="evidence" value="ECO:0007669"/>
    <property type="project" value="UniProtKB-KW"/>
</dbReference>
<keyword evidence="4" id="KW-0949">S-adenosyl-L-methionine</keyword>
<accession>A0A419ENC7</accession>
<evidence type="ECO:0000256" key="3">
    <source>
        <dbReference type="ARBA" id="ARBA00022679"/>
    </source>
</evidence>
<dbReference type="InterPro" id="IPR036724">
    <property type="entry name" value="Cobalamin-bd_sf"/>
</dbReference>
<keyword evidence="2" id="KW-0489">Methyltransferase</keyword>
<evidence type="ECO:0000256" key="6">
    <source>
        <dbReference type="ARBA" id="ARBA00023004"/>
    </source>
</evidence>
<keyword evidence="3" id="KW-0808">Transferase</keyword>
<dbReference type="InterPro" id="IPR034466">
    <property type="entry name" value="Methyltransferase_Class_B"/>
</dbReference>
<dbReference type="GO" id="GO:0003824">
    <property type="term" value="F:catalytic activity"/>
    <property type="evidence" value="ECO:0007669"/>
    <property type="project" value="InterPro"/>
</dbReference>
<dbReference type="GO" id="GO:0005829">
    <property type="term" value="C:cytosol"/>
    <property type="evidence" value="ECO:0007669"/>
    <property type="project" value="TreeGrafter"/>
</dbReference>
<feature type="domain" description="Radical SAM core" evidence="9">
    <location>
        <begin position="207"/>
        <end position="425"/>
    </location>
</feature>
<evidence type="ECO:0000256" key="1">
    <source>
        <dbReference type="ARBA" id="ARBA00001966"/>
    </source>
</evidence>
<dbReference type="PROSITE" id="PS51332">
    <property type="entry name" value="B12_BINDING"/>
    <property type="match status" value="1"/>
</dbReference>
<dbReference type="GO" id="GO:0031419">
    <property type="term" value="F:cobalamin binding"/>
    <property type="evidence" value="ECO:0007669"/>
    <property type="project" value="InterPro"/>
</dbReference>
<dbReference type="SUPFAM" id="SSF52242">
    <property type="entry name" value="Cobalamin (vitamin B12)-binding domain"/>
    <property type="match status" value="1"/>
</dbReference>
<dbReference type="InterPro" id="IPR058240">
    <property type="entry name" value="rSAM_sf"/>
</dbReference>
<dbReference type="SUPFAM" id="SSF102114">
    <property type="entry name" value="Radical SAM enzymes"/>
    <property type="match status" value="1"/>
</dbReference>
<dbReference type="SFLD" id="SFLDG01123">
    <property type="entry name" value="methyltransferase_(Class_B)"/>
    <property type="match status" value="1"/>
</dbReference>
<dbReference type="AlphaFoldDB" id="A0A419ENC7"/>
<dbReference type="PANTHER" id="PTHR43409">
    <property type="entry name" value="ANAEROBIC MAGNESIUM-PROTOPORPHYRIN IX MONOMETHYL ESTER CYCLASE-RELATED"/>
    <property type="match status" value="1"/>
</dbReference>
<dbReference type="EMBL" id="QZKI01000142">
    <property type="protein sequence ID" value="RJP64283.1"/>
    <property type="molecule type" value="Genomic_DNA"/>
</dbReference>
<dbReference type="SFLD" id="SFLDS00029">
    <property type="entry name" value="Radical_SAM"/>
    <property type="match status" value="1"/>
</dbReference>
<dbReference type="PROSITE" id="PS51918">
    <property type="entry name" value="RADICAL_SAM"/>
    <property type="match status" value="1"/>
</dbReference>
<dbReference type="Pfam" id="PF02310">
    <property type="entry name" value="B12-binding"/>
    <property type="match status" value="1"/>
</dbReference>
<evidence type="ECO:0000256" key="7">
    <source>
        <dbReference type="ARBA" id="ARBA00023014"/>
    </source>
</evidence>
<dbReference type="GO" id="GO:0051539">
    <property type="term" value="F:4 iron, 4 sulfur cluster binding"/>
    <property type="evidence" value="ECO:0007669"/>
    <property type="project" value="UniProtKB-KW"/>
</dbReference>
<keyword evidence="5" id="KW-0479">Metal-binding</keyword>
<evidence type="ECO:0000259" key="8">
    <source>
        <dbReference type="PROSITE" id="PS51332"/>
    </source>
</evidence>
<dbReference type="InterPro" id="IPR051198">
    <property type="entry name" value="BchE-like"/>
</dbReference>
<dbReference type="InterPro" id="IPR006158">
    <property type="entry name" value="Cobalamin-bd"/>
</dbReference>
<evidence type="ECO:0000259" key="9">
    <source>
        <dbReference type="PROSITE" id="PS51918"/>
    </source>
</evidence>
<dbReference type="SFLD" id="SFLDG01082">
    <property type="entry name" value="B12-binding_domain_containing"/>
    <property type="match status" value="1"/>
</dbReference>
<dbReference type="PANTHER" id="PTHR43409:SF7">
    <property type="entry name" value="BLL1977 PROTEIN"/>
    <property type="match status" value="1"/>
</dbReference>
<evidence type="ECO:0000313" key="11">
    <source>
        <dbReference type="Proteomes" id="UP000285961"/>
    </source>
</evidence>
<evidence type="ECO:0000256" key="4">
    <source>
        <dbReference type="ARBA" id="ARBA00022691"/>
    </source>
</evidence>
<evidence type="ECO:0000256" key="2">
    <source>
        <dbReference type="ARBA" id="ARBA00022603"/>
    </source>
</evidence>
<gene>
    <name evidence="10" type="ORF">C4532_19495</name>
</gene>
<dbReference type="SMART" id="SM00729">
    <property type="entry name" value="Elp3"/>
    <property type="match status" value="1"/>
</dbReference>
<protein>
    <submittedName>
        <fullName evidence="10">Radical SAM protein</fullName>
    </submittedName>
</protein>
<dbReference type="CDD" id="cd02068">
    <property type="entry name" value="radical_SAM_B12_BD"/>
    <property type="match status" value="1"/>
</dbReference>
<comment type="cofactor">
    <cofactor evidence="1">
        <name>[4Fe-4S] cluster</name>
        <dbReference type="ChEBI" id="CHEBI:49883"/>
    </cofactor>
</comment>
<feature type="domain" description="B12-binding" evidence="8">
    <location>
        <begin position="23"/>
        <end position="158"/>
    </location>
</feature>
<organism evidence="10 11">
    <name type="scientific">Candidatus Abyssobacteria bacterium SURF_17</name>
    <dbReference type="NCBI Taxonomy" id="2093361"/>
    <lineage>
        <taxon>Bacteria</taxon>
        <taxon>Pseudomonadati</taxon>
        <taxon>Candidatus Hydrogenedentota</taxon>
        <taxon>Candidatus Abyssobacteria</taxon>
    </lineage>
</organism>
<keyword evidence="6" id="KW-0408">Iron</keyword>
<dbReference type="Proteomes" id="UP000285961">
    <property type="component" value="Unassembled WGS sequence"/>
</dbReference>
<dbReference type="Pfam" id="PF04055">
    <property type="entry name" value="Radical_SAM"/>
    <property type="match status" value="1"/>
</dbReference>
<keyword evidence="7" id="KW-0411">Iron-sulfur</keyword>
<name>A0A419ENC7_9BACT</name>
<dbReference type="CDD" id="cd01335">
    <property type="entry name" value="Radical_SAM"/>
    <property type="match status" value="1"/>
</dbReference>